<protein>
    <recommendedName>
        <fullName evidence="9">Xylanolytic transcriptional activator regulatory domain-containing protein</fullName>
    </recommendedName>
</protein>
<dbReference type="GO" id="GO:0006351">
    <property type="term" value="P:DNA-templated transcription"/>
    <property type="evidence" value="ECO:0007669"/>
    <property type="project" value="InterPro"/>
</dbReference>
<dbReference type="GO" id="GO:0045944">
    <property type="term" value="P:positive regulation of transcription by RNA polymerase II"/>
    <property type="evidence" value="ECO:0007669"/>
    <property type="project" value="TreeGrafter"/>
</dbReference>
<name>A0A8H7M9R1_9PEZI</name>
<dbReference type="Proteomes" id="UP000627934">
    <property type="component" value="Unassembled WGS sequence"/>
</dbReference>
<evidence type="ECO:0000256" key="7">
    <source>
        <dbReference type="ARBA" id="ARBA00023242"/>
    </source>
</evidence>
<keyword evidence="4" id="KW-0805">Transcription regulation</keyword>
<keyword evidence="7" id="KW-0539">Nucleus</keyword>
<dbReference type="EMBL" id="MDYX01000024">
    <property type="protein sequence ID" value="KAF9629033.1"/>
    <property type="molecule type" value="Genomic_DNA"/>
</dbReference>
<dbReference type="PANTHER" id="PTHR47782:SF7">
    <property type="entry name" value="PROTEIN STB5"/>
    <property type="match status" value="1"/>
</dbReference>
<feature type="domain" description="Xylanolytic transcriptional activator regulatory" evidence="9">
    <location>
        <begin position="123"/>
        <end position="264"/>
    </location>
</feature>
<evidence type="ECO:0000313" key="10">
    <source>
        <dbReference type="EMBL" id="KAF9629033.1"/>
    </source>
</evidence>
<feature type="region of interest" description="Disordered" evidence="8">
    <location>
        <begin position="70"/>
        <end position="100"/>
    </location>
</feature>
<feature type="compositionally biased region" description="Polar residues" evidence="8">
    <location>
        <begin position="70"/>
        <end position="79"/>
    </location>
</feature>
<keyword evidence="5" id="KW-0238">DNA-binding</keyword>
<evidence type="ECO:0000256" key="2">
    <source>
        <dbReference type="ARBA" id="ARBA00022723"/>
    </source>
</evidence>
<dbReference type="GO" id="GO:0005634">
    <property type="term" value="C:nucleus"/>
    <property type="evidence" value="ECO:0007669"/>
    <property type="project" value="UniProtKB-SubCell"/>
</dbReference>
<evidence type="ECO:0000256" key="1">
    <source>
        <dbReference type="ARBA" id="ARBA00004123"/>
    </source>
</evidence>
<dbReference type="GO" id="GO:0008270">
    <property type="term" value="F:zinc ion binding"/>
    <property type="evidence" value="ECO:0007669"/>
    <property type="project" value="InterPro"/>
</dbReference>
<evidence type="ECO:0000313" key="11">
    <source>
        <dbReference type="Proteomes" id="UP000627934"/>
    </source>
</evidence>
<dbReference type="PANTHER" id="PTHR47782">
    <property type="entry name" value="ZN(II)2CYS6 TRANSCRIPTION FACTOR (EUROFUNG)-RELATED"/>
    <property type="match status" value="1"/>
</dbReference>
<comment type="subcellular location">
    <subcellularLocation>
        <location evidence="1">Nucleus</location>
    </subcellularLocation>
</comment>
<dbReference type="Pfam" id="PF04082">
    <property type="entry name" value="Fungal_trans"/>
    <property type="match status" value="1"/>
</dbReference>
<reference evidence="10" key="1">
    <citation type="submission" date="2016-08" db="EMBL/GenBank/DDBJ databases">
        <authorList>
            <person name="Yan J."/>
        </authorList>
    </citation>
    <scope>NUCLEOTIDE SEQUENCE</scope>
    <source>
        <strain evidence="10">CSS-01s</strain>
    </source>
</reference>
<keyword evidence="6" id="KW-0804">Transcription</keyword>
<reference evidence="10" key="2">
    <citation type="journal article" date="2018" name="DNA Res.">
        <title>Comparative genome and transcriptome analyses reveal adaptations to opportunistic infections in woody plant degrading pathogens of Botryosphaeriaceae.</title>
        <authorList>
            <person name="Yan J.Y."/>
            <person name="Zhao W.S."/>
            <person name="Chen Z."/>
            <person name="Xing Q.K."/>
            <person name="Zhang W."/>
            <person name="Chethana K.W.T."/>
            <person name="Xue M.F."/>
            <person name="Xu J.P."/>
            <person name="Phillips A.J.L."/>
            <person name="Wang Y."/>
            <person name="Liu J.H."/>
            <person name="Liu M."/>
            <person name="Zhou Y."/>
            <person name="Jayawardena R.S."/>
            <person name="Manawasinghe I.S."/>
            <person name="Huang J.B."/>
            <person name="Qiao G.H."/>
            <person name="Fu C.Y."/>
            <person name="Guo F.F."/>
            <person name="Dissanayake A.J."/>
            <person name="Peng Y.L."/>
            <person name="Hyde K.D."/>
            <person name="Li X.H."/>
        </authorList>
    </citation>
    <scope>NUCLEOTIDE SEQUENCE</scope>
    <source>
        <strain evidence="10">CSS-01s</strain>
    </source>
</reference>
<evidence type="ECO:0000256" key="4">
    <source>
        <dbReference type="ARBA" id="ARBA00023015"/>
    </source>
</evidence>
<evidence type="ECO:0000259" key="9">
    <source>
        <dbReference type="Pfam" id="PF04082"/>
    </source>
</evidence>
<gene>
    <name evidence="10" type="ORF">BFW01_g10236</name>
</gene>
<dbReference type="CDD" id="cd12148">
    <property type="entry name" value="fungal_TF_MHR"/>
    <property type="match status" value="1"/>
</dbReference>
<sequence>MGSRNVAIPTFECSCAVHPTTIIADMSMHRFRVGKLGSTVSSTQPARETDRIRWLHAYIAQEVPEIESLPTGSELSNCSHIAPAPETGQSDGVGDENHDEANEALGDEQRLPDQESSMVDLVDAYFHHVNRAYPFIDRTRLMADRASTTLYLVMAIGCTTLERAGRLPKHSMTRFNVSYAVIVQTCLANESFDSLQTLMLLALYSLFDPNAPATCSLLAVIARQAHFLGLSRRNNTLEKASPVAAELRHRLYWSVYTLDRIVALDR</sequence>
<evidence type="ECO:0000256" key="5">
    <source>
        <dbReference type="ARBA" id="ARBA00023125"/>
    </source>
</evidence>
<dbReference type="GO" id="GO:0043565">
    <property type="term" value="F:sequence-specific DNA binding"/>
    <property type="evidence" value="ECO:0007669"/>
    <property type="project" value="TreeGrafter"/>
</dbReference>
<evidence type="ECO:0000256" key="6">
    <source>
        <dbReference type="ARBA" id="ARBA00023163"/>
    </source>
</evidence>
<evidence type="ECO:0000256" key="3">
    <source>
        <dbReference type="ARBA" id="ARBA00022833"/>
    </source>
</evidence>
<evidence type="ECO:0000256" key="8">
    <source>
        <dbReference type="SAM" id="MobiDB-lite"/>
    </source>
</evidence>
<comment type="caution">
    <text evidence="10">The sequence shown here is derived from an EMBL/GenBank/DDBJ whole genome shotgun (WGS) entry which is preliminary data.</text>
</comment>
<dbReference type="AlphaFoldDB" id="A0A8H7M9R1"/>
<proteinExistence type="predicted"/>
<dbReference type="GO" id="GO:0000981">
    <property type="term" value="F:DNA-binding transcription factor activity, RNA polymerase II-specific"/>
    <property type="evidence" value="ECO:0007669"/>
    <property type="project" value="TreeGrafter"/>
</dbReference>
<dbReference type="InterPro" id="IPR007219">
    <property type="entry name" value="XnlR_reg_dom"/>
</dbReference>
<keyword evidence="2" id="KW-0479">Metal-binding</keyword>
<dbReference type="InterPro" id="IPR052202">
    <property type="entry name" value="Yeast_MetPath_Reg"/>
</dbReference>
<keyword evidence="3" id="KW-0862">Zinc</keyword>
<organism evidence="10 11">
    <name type="scientific">Lasiodiplodia theobromae</name>
    <dbReference type="NCBI Taxonomy" id="45133"/>
    <lineage>
        <taxon>Eukaryota</taxon>
        <taxon>Fungi</taxon>
        <taxon>Dikarya</taxon>
        <taxon>Ascomycota</taxon>
        <taxon>Pezizomycotina</taxon>
        <taxon>Dothideomycetes</taxon>
        <taxon>Dothideomycetes incertae sedis</taxon>
        <taxon>Botryosphaeriales</taxon>
        <taxon>Botryosphaeriaceae</taxon>
        <taxon>Lasiodiplodia</taxon>
    </lineage>
</organism>
<accession>A0A8H7M9R1</accession>